<keyword evidence="1" id="KW-0547">Nucleotide-binding</keyword>
<accession>A0A834T2Y2</accession>
<protein>
    <submittedName>
        <fullName evidence="1">ATP-dependent RNA helicase glh-2-like</fullName>
    </submittedName>
</protein>
<keyword evidence="1" id="KW-0347">Helicase</keyword>
<reference evidence="1" key="1">
    <citation type="submission" date="2020-09" db="EMBL/GenBank/DDBJ databases">
        <title>Genome-Enabled Discovery of Anthraquinone Biosynthesis in Senna tora.</title>
        <authorList>
            <person name="Kang S.-H."/>
            <person name="Pandey R.P."/>
            <person name="Lee C.-M."/>
            <person name="Sim J.-S."/>
            <person name="Jeong J.-T."/>
            <person name="Choi B.-S."/>
            <person name="Jung M."/>
            <person name="Ginzburg D."/>
            <person name="Zhao K."/>
            <person name="Won S.Y."/>
            <person name="Oh T.-J."/>
            <person name="Yu Y."/>
            <person name="Kim N.-H."/>
            <person name="Lee O.R."/>
            <person name="Lee T.-H."/>
            <person name="Bashyal P."/>
            <person name="Kim T.-S."/>
            <person name="Lee W.-H."/>
            <person name="Kawkins C."/>
            <person name="Kim C.-K."/>
            <person name="Kim J.S."/>
            <person name="Ahn B.O."/>
            <person name="Rhee S.Y."/>
            <person name="Sohng J.K."/>
        </authorList>
    </citation>
    <scope>NUCLEOTIDE SEQUENCE</scope>
    <source>
        <tissue evidence="1">Leaf</tissue>
    </source>
</reference>
<dbReference type="EMBL" id="JAAIUW010000010">
    <property type="protein sequence ID" value="KAF7813316.1"/>
    <property type="molecule type" value="Genomic_DNA"/>
</dbReference>
<name>A0A834T2Y2_9FABA</name>
<comment type="caution">
    <text evidence="1">The sequence shown here is derived from an EMBL/GenBank/DDBJ whole genome shotgun (WGS) entry which is preliminary data.</text>
</comment>
<keyword evidence="1" id="KW-0067">ATP-binding</keyword>
<dbReference type="GO" id="GO:0004386">
    <property type="term" value="F:helicase activity"/>
    <property type="evidence" value="ECO:0007669"/>
    <property type="project" value="UniProtKB-KW"/>
</dbReference>
<evidence type="ECO:0000313" key="2">
    <source>
        <dbReference type="Proteomes" id="UP000634136"/>
    </source>
</evidence>
<dbReference type="Proteomes" id="UP000634136">
    <property type="component" value="Unassembled WGS sequence"/>
</dbReference>
<gene>
    <name evidence="1" type="ORF">G2W53_034292</name>
</gene>
<sequence length="36" mass="4369">MHIVFRDDISGLVDEIVINTKKLIRETTKEIDKWRR</sequence>
<dbReference type="AlphaFoldDB" id="A0A834T2Y2"/>
<keyword evidence="1" id="KW-0378">Hydrolase</keyword>
<keyword evidence="2" id="KW-1185">Reference proteome</keyword>
<evidence type="ECO:0000313" key="1">
    <source>
        <dbReference type="EMBL" id="KAF7813316.1"/>
    </source>
</evidence>
<proteinExistence type="predicted"/>
<dbReference type="OrthoDB" id="1933362at2759"/>
<organism evidence="1 2">
    <name type="scientific">Senna tora</name>
    <dbReference type="NCBI Taxonomy" id="362788"/>
    <lineage>
        <taxon>Eukaryota</taxon>
        <taxon>Viridiplantae</taxon>
        <taxon>Streptophyta</taxon>
        <taxon>Embryophyta</taxon>
        <taxon>Tracheophyta</taxon>
        <taxon>Spermatophyta</taxon>
        <taxon>Magnoliopsida</taxon>
        <taxon>eudicotyledons</taxon>
        <taxon>Gunneridae</taxon>
        <taxon>Pentapetalae</taxon>
        <taxon>rosids</taxon>
        <taxon>fabids</taxon>
        <taxon>Fabales</taxon>
        <taxon>Fabaceae</taxon>
        <taxon>Caesalpinioideae</taxon>
        <taxon>Cassia clade</taxon>
        <taxon>Senna</taxon>
    </lineage>
</organism>